<dbReference type="OrthoDB" id="2361695at2"/>
<comment type="similarity">
    <text evidence="1">Belongs to the UPF0435 family.</text>
</comment>
<organism evidence="2 3">
    <name type="scientific">Ureibacillus acetophenoni</name>
    <dbReference type="NCBI Taxonomy" id="614649"/>
    <lineage>
        <taxon>Bacteria</taxon>
        <taxon>Bacillati</taxon>
        <taxon>Bacillota</taxon>
        <taxon>Bacilli</taxon>
        <taxon>Bacillales</taxon>
        <taxon>Caryophanaceae</taxon>
        <taxon>Ureibacillus</taxon>
    </lineage>
</organism>
<dbReference type="InterPro" id="IPR009507">
    <property type="entry name" value="UPF0435"/>
</dbReference>
<dbReference type="Pfam" id="PF06569">
    <property type="entry name" value="DUF1128"/>
    <property type="match status" value="1"/>
</dbReference>
<name>A0A285UQ61_9BACL</name>
<dbReference type="RefSeq" id="WP_097150968.1">
    <property type="nucleotide sequence ID" value="NZ_OBQC01000018.1"/>
</dbReference>
<reference evidence="3" key="1">
    <citation type="submission" date="2017-08" db="EMBL/GenBank/DDBJ databases">
        <authorList>
            <person name="Varghese N."/>
            <person name="Submissions S."/>
        </authorList>
    </citation>
    <scope>NUCLEOTIDE SEQUENCE [LARGE SCALE GENOMIC DNA]</scope>
    <source>
        <strain evidence="3">JC23</strain>
    </source>
</reference>
<evidence type="ECO:0000313" key="2">
    <source>
        <dbReference type="EMBL" id="SOC43972.1"/>
    </source>
</evidence>
<gene>
    <name evidence="2" type="ORF">SAMN05877842_11830</name>
</gene>
<accession>A0A285UQ61</accession>
<evidence type="ECO:0000256" key="1">
    <source>
        <dbReference type="HAMAP-Rule" id="MF_00829"/>
    </source>
</evidence>
<dbReference type="HAMAP" id="MF_00829">
    <property type="entry name" value="UPF0435"/>
    <property type="match status" value="1"/>
</dbReference>
<protein>
    <recommendedName>
        <fullName evidence="1">UPF0435 protein SAMN05877842_11830</fullName>
    </recommendedName>
</protein>
<keyword evidence="3" id="KW-1185">Reference proteome</keyword>
<dbReference type="AlphaFoldDB" id="A0A285UQ61"/>
<sequence>MDLSNPTKENVVFMIEQIKEKLRMVNVDAMKSEHFTDENYEDIHYLYEMVMKRNSFSPSEMQAIVSELGSLRK</sequence>
<dbReference type="Proteomes" id="UP000219252">
    <property type="component" value="Unassembled WGS sequence"/>
</dbReference>
<evidence type="ECO:0000313" key="3">
    <source>
        <dbReference type="Proteomes" id="UP000219252"/>
    </source>
</evidence>
<dbReference type="EMBL" id="OBQC01000018">
    <property type="protein sequence ID" value="SOC43972.1"/>
    <property type="molecule type" value="Genomic_DNA"/>
</dbReference>
<proteinExistence type="inferred from homology"/>